<dbReference type="InterPro" id="IPR023198">
    <property type="entry name" value="PGP-like_dom2"/>
</dbReference>
<keyword evidence="7" id="KW-1185">Reference proteome</keyword>
<dbReference type="SFLD" id="SFLDS00003">
    <property type="entry name" value="Haloacid_Dehalogenase"/>
    <property type="match status" value="1"/>
</dbReference>
<dbReference type="EMBL" id="AYZK01000003">
    <property type="protein sequence ID" value="KRM87168.1"/>
    <property type="molecule type" value="Genomic_DNA"/>
</dbReference>
<dbReference type="OrthoDB" id="9797743at2"/>
<dbReference type="Gene3D" id="3.40.50.1000">
    <property type="entry name" value="HAD superfamily/HAD-like"/>
    <property type="match status" value="1"/>
</dbReference>
<organism evidence="6 7">
    <name type="scientific">Lacticaseibacillus thailandensis DSM 22698 = JCM 13996</name>
    <dbReference type="NCBI Taxonomy" id="1423810"/>
    <lineage>
        <taxon>Bacteria</taxon>
        <taxon>Bacillati</taxon>
        <taxon>Bacillota</taxon>
        <taxon>Bacilli</taxon>
        <taxon>Lactobacillales</taxon>
        <taxon>Lactobacillaceae</taxon>
        <taxon>Lacticaseibacillus</taxon>
    </lineage>
</organism>
<dbReference type="STRING" id="1423810.FD19_GL001322"/>
<evidence type="ECO:0000256" key="2">
    <source>
        <dbReference type="ARBA" id="ARBA00006171"/>
    </source>
</evidence>
<comment type="cofactor">
    <cofactor evidence="1">
        <name>Mg(2+)</name>
        <dbReference type="ChEBI" id="CHEBI:18420"/>
    </cofactor>
</comment>
<keyword evidence="6" id="KW-0378">Hydrolase</keyword>
<comment type="caution">
    <text evidence="6">The sequence shown here is derived from an EMBL/GenBank/DDBJ whole genome shotgun (WGS) entry which is preliminary data.</text>
</comment>
<sequence>MYGGITMKKAVIFDMDGVLVDSEQYYFDRRMHFFHKLGLEPQNVQLSDYLGLGDDEGWVQLFPDEAQRENAQAEFAKYEAKHPVNYAPLLNPGVKEVLEYLQINGYSIALASAGVTAHINRMLEQCQLKGYFDVVEYGEKLSHNKPDPEIYVNVAQKLNVQPEECVVLEDSVNGIQAAKRAHMETWALKPRKYVIDQTRADAILPDMDAVLTKLKGLTRNAK</sequence>
<dbReference type="InterPro" id="IPR023214">
    <property type="entry name" value="HAD_sf"/>
</dbReference>
<proteinExistence type="inferred from homology"/>
<evidence type="ECO:0000256" key="3">
    <source>
        <dbReference type="ARBA" id="ARBA00022723"/>
    </source>
</evidence>
<dbReference type="NCBIfam" id="TIGR01549">
    <property type="entry name" value="HAD-SF-IA-v1"/>
    <property type="match status" value="1"/>
</dbReference>
<keyword evidence="4" id="KW-0460">Magnesium</keyword>
<dbReference type="InterPro" id="IPR051600">
    <property type="entry name" value="Beta-PGM-like"/>
</dbReference>
<accession>A0A0R2C766</accession>
<dbReference type="NCBIfam" id="TIGR01509">
    <property type="entry name" value="HAD-SF-IA-v3"/>
    <property type="match status" value="1"/>
</dbReference>
<dbReference type="SUPFAM" id="SSF56784">
    <property type="entry name" value="HAD-like"/>
    <property type="match status" value="1"/>
</dbReference>
<dbReference type="InterPro" id="IPR006439">
    <property type="entry name" value="HAD-SF_hydro_IA"/>
</dbReference>
<dbReference type="AlphaFoldDB" id="A0A0R2C766"/>
<dbReference type="PANTHER" id="PTHR46193">
    <property type="entry name" value="6-PHOSPHOGLUCONATE PHOSPHATASE"/>
    <property type="match status" value="1"/>
</dbReference>
<dbReference type="PANTHER" id="PTHR46193:SF18">
    <property type="entry name" value="HEXITOL PHOSPHATASE B"/>
    <property type="match status" value="1"/>
</dbReference>
<dbReference type="InterPro" id="IPR036412">
    <property type="entry name" value="HAD-like_sf"/>
</dbReference>
<dbReference type="Proteomes" id="UP000051789">
    <property type="component" value="Unassembled WGS sequence"/>
</dbReference>
<evidence type="ECO:0000256" key="4">
    <source>
        <dbReference type="ARBA" id="ARBA00022842"/>
    </source>
</evidence>
<dbReference type="SFLD" id="SFLDG01135">
    <property type="entry name" value="C1.5.6:_HAD__Beta-PGM__Phospha"/>
    <property type="match status" value="1"/>
</dbReference>
<keyword evidence="3" id="KW-0479">Metal-binding</keyword>
<dbReference type="SFLD" id="SFLDG01129">
    <property type="entry name" value="C1.5:_HAD__Beta-PGM__Phosphata"/>
    <property type="match status" value="1"/>
</dbReference>
<name>A0A0R2C766_9LACO</name>
<protein>
    <submittedName>
        <fullName evidence="6">Had family hydrolase</fullName>
    </submittedName>
</protein>
<gene>
    <name evidence="6" type="ORF">FD19_GL001322</name>
</gene>
<dbReference type="GO" id="GO:0046872">
    <property type="term" value="F:metal ion binding"/>
    <property type="evidence" value="ECO:0007669"/>
    <property type="project" value="UniProtKB-KW"/>
</dbReference>
<dbReference type="CDD" id="cd07505">
    <property type="entry name" value="HAD_BPGM-like"/>
    <property type="match status" value="1"/>
</dbReference>
<evidence type="ECO:0000256" key="5">
    <source>
        <dbReference type="ARBA" id="ARBA00023277"/>
    </source>
</evidence>
<dbReference type="PRINTS" id="PR00413">
    <property type="entry name" value="HADHALOGNASE"/>
</dbReference>
<dbReference type="GO" id="GO:0016787">
    <property type="term" value="F:hydrolase activity"/>
    <property type="evidence" value="ECO:0007669"/>
    <property type="project" value="UniProtKB-KW"/>
</dbReference>
<dbReference type="Pfam" id="PF13419">
    <property type="entry name" value="HAD_2"/>
    <property type="match status" value="1"/>
</dbReference>
<reference evidence="6 7" key="1">
    <citation type="journal article" date="2015" name="Genome Announc.">
        <title>Expanding the biotechnology potential of lactobacilli through comparative genomics of 213 strains and associated genera.</title>
        <authorList>
            <person name="Sun Z."/>
            <person name="Harris H.M."/>
            <person name="McCann A."/>
            <person name="Guo C."/>
            <person name="Argimon S."/>
            <person name="Zhang W."/>
            <person name="Yang X."/>
            <person name="Jeffery I.B."/>
            <person name="Cooney J.C."/>
            <person name="Kagawa T.F."/>
            <person name="Liu W."/>
            <person name="Song Y."/>
            <person name="Salvetti E."/>
            <person name="Wrobel A."/>
            <person name="Rasinkangas P."/>
            <person name="Parkhill J."/>
            <person name="Rea M.C."/>
            <person name="O'Sullivan O."/>
            <person name="Ritari J."/>
            <person name="Douillard F.P."/>
            <person name="Paul Ross R."/>
            <person name="Yang R."/>
            <person name="Briner A.E."/>
            <person name="Felis G.E."/>
            <person name="de Vos W.M."/>
            <person name="Barrangou R."/>
            <person name="Klaenhammer T.R."/>
            <person name="Caufield P.W."/>
            <person name="Cui Y."/>
            <person name="Zhang H."/>
            <person name="O'Toole P.W."/>
        </authorList>
    </citation>
    <scope>NUCLEOTIDE SEQUENCE [LARGE SCALE GENOMIC DNA]</scope>
    <source>
        <strain evidence="6 7">DSM 22698</strain>
    </source>
</reference>
<dbReference type="Gene3D" id="1.10.150.240">
    <property type="entry name" value="Putative phosphatase, domain 2"/>
    <property type="match status" value="1"/>
</dbReference>
<dbReference type="PATRIC" id="fig|1423810.4.peg.1358"/>
<evidence type="ECO:0000313" key="6">
    <source>
        <dbReference type="EMBL" id="KRM87168.1"/>
    </source>
</evidence>
<keyword evidence="5" id="KW-0119">Carbohydrate metabolism</keyword>
<comment type="similarity">
    <text evidence="2">Belongs to the HAD-like hydrolase superfamily. CbbY/CbbZ/Gph/YieH family.</text>
</comment>
<evidence type="ECO:0000256" key="1">
    <source>
        <dbReference type="ARBA" id="ARBA00001946"/>
    </source>
</evidence>
<evidence type="ECO:0000313" key="7">
    <source>
        <dbReference type="Proteomes" id="UP000051789"/>
    </source>
</evidence>
<dbReference type="InterPro" id="IPR041492">
    <property type="entry name" value="HAD_2"/>
</dbReference>